<sequence length="695" mass="73639">MTAGPAPADAAPADIVGRLLDQPALATVTRSAAGWASVVASPVVPSAARPGTVLRVVDPHGTSRPVAGLDAPVGDPVWAEATDRPPLLAGYALRHGGVRPWVLDTGADTVTWPALPGEPAGASGTAPPIAWLGTDRLVVATPCRADDPPPVPGGVDTPLTFEAAPFSRVRVLPSARPAAPLCHALYVVDVASGASRAVSGPSRPYRALRGCPCGRHLAALVADRPEPIVYTLDEPAGWRSIPTPARHVDWLRSPDGERLVVVHADDEPGRTVVSTHADGTPTWTGTLPGGPLDVRRERDALWLLTGHPDTGAGHLSLLRPGAEPVVRTWTLGDHGPLHEPVLDDVDHTDGHLRSALSGPTRNGGRRVELLVTADDGETLVTRHRRALPPGAAPIRVTDWRRGILLMAGPGDRPVRRVEGGGRATLRRTARRPLQLDLGDPTGEGHTRVTLRLPADNVRPAATVVSIVPGRRGPRPHAPAGPMPTAEHLPWLTRLGLAVATVDVRLPWWPEVPDEELRPRATGAIAAAVTDRRLADHVDLDRLVLHGQSFAATLALLTLADTDLFAAGIVASGAYCRTLTPLGFQYERRTLWEAEQVYRDFDAVLAAPSVTRPVLILHGQQDQNPATPPEQAILLFQALTALGTASRLVLLPGEGHRVRSREGLAAVLTEQVSWVQRWTGDPAPVTRPQPAGCPVG</sequence>
<evidence type="ECO:0000259" key="3">
    <source>
        <dbReference type="Pfam" id="PF00326"/>
    </source>
</evidence>
<dbReference type="Proteomes" id="UP001332243">
    <property type="component" value="Unassembled WGS sequence"/>
</dbReference>
<gene>
    <name evidence="4" type="ORF">V1633_25900</name>
</gene>
<keyword evidence="5" id="KW-1185">Reference proteome</keyword>
<dbReference type="InterPro" id="IPR029058">
    <property type="entry name" value="AB_hydrolase_fold"/>
</dbReference>
<keyword evidence="1" id="KW-0378">Hydrolase</keyword>
<comment type="caution">
    <text evidence="4">The sequence shown here is derived from an EMBL/GenBank/DDBJ whole genome shotgun (WGS) entry which is preliminary data.</text>
</comment>
<dbReference type="InterPro" id="IPR001375">
    <property type="entry name" value="Peptidase_S9_cat"/>
</dbReference>
<proteinExistence type="predicted"/>
<evidence type="ECO:0000313" key="5">
    <source>
        <dbReference type="Proteomes" id="UP001332243"/>
    </source>
</evidence>
<dbReference type="SUPFAM" id="SSF53474">
    <property type="entry name" value="alpha/beta-Hydrolases"/>
    <property type="match status" value="1"/>
</dbReference>
<dbReference type="PANTHER" id="PTHR42776:SF28">
    <property type="entry name" value="GLUTAMYL ENDOPEPTIDASE, CHLOROPLASTIC-RELATED"/>
    <property type="match status" value="1"/>
</dbReference>
<name>A0ABU7S0G5_9ACTN</name>
<evidence type="ECO:0000256" key="2">
    <source>
        <dbReference type="SAM" id="MobiDB-lite"/>
    </source>
</evidence>
<reference evidence="4 5" key="1">
    <citation type="submission" date="2024-01" db="EMBL/GenBank/DDBJ databases">
        <title>Genome insights into Plantactinospora sonchi sp. nov.</title>
        <authorList>
            <person name="Wang L."/>
        </authorList>
    </citation>
    <scope>NUCLEOTIDE SEQUENCE [LARGE SCALE GENOMIC DNA]</scope>
    <source>
        <strain evidence="4 5">NEAU-QY2</strain>
    </source>
</reference>
<organism evidence="4 5">
    <name type="scientific">Plantactinospora sonchi</name>
    <dbReference type="NCBI Taxonomy" id="1544735"/>
    <lineage>
        <taxon>Bacteria</taxon>
        <taxon>Bacillati</taxon>
        <taxon>Actinomycetota</taxon>
        <taxon>Actinomycetes</taxon>
        <taxon>Micromonosporales</taxon>
        <taxon>Micromonosporaceae</taxon>
        <taxon>Plantactinospora</taxon>
    </lineage>
</organism>
<evidence type="ECO:0000313" key="4">
    <source>
        <dbReference type="EMBL" id="MEE6261924.1"/>
    </source>
</evidence>
<dbReference type="SUPFAM" id="SSF82171">
    <property type="entry name" value="DPP6 N-terminal domain-like"/>
    <property type="match status" value="1"/>
</dbReference>
<feature type="region of interest" description="Disordered" evidence="2">
    <location>
        <begin position="270"/>
        <end position="291"/>
    </location>
</feature>
<feature type="compositionally biased region" description="Low complexity" evidence="2">
    <location>
        <begin position="279"/>
        <end position="291"/>
    </location>
</feature>
<dbReference type="EMBL" id="JAZGQK010000024">
    <property type="protein sequence ID" value="MEE6261924.1"/>
    <property type="molecule type" value="Genomic_DNA"/>
</dbReference>
<feature type="domain" description="Peptidase S9 prolyl oligopeptidase catalytic" evidence="3">
    <location>
        <begin position="535"/>
        <end position="679"/>
    </location>
</feature>
<protein>
    <submittedName>
        <fullName evidence="4">Prolyl oligopeptidase family serine peptidase</fullName>
    </submittedName>
</protein>
<dbReference type="PANTHER" id="PTHR42776">
    <property type="entry name" value="SERINE PEPTIDASE S9 FAMILY MEMBER"/>
    <property type="match status" value="1"/>
</dbReference>
<dbReference type="RefSeq" id="WP_331217011.1">
    <property type="nucleotide sequence ID" value="NZ_JAZGQK010000024.1"/>
</dbReference>
<dbReference type="Gene3D" id="3.40.50.1820">
    <property type="entry name" value="alpha/beta hydrolase"/>
    <property type="match status" value="1"/>
</dbReference>
<evidence type="ECO:0000256" key="1">
    <source>
        <dbReference type="ARBA" id="ARBA00022801"/>
    </source>
</evidence>
<accession>A0ABU7S0G5</accession>
<dbReference type="Pfam" id="PF00326">
    <property type="entry name" value="Peptidase_S9"/>
    <property type="match status" value="1"/>
</dbReference>